<dbReference type="SUPFAM" id="SSF81301">
    <property type="entry name" value="Nucleotidyltransferase"/>
    <property type="match status" value="2"/>
</dbReference>
<dbReference type="GO" id="GO:0006397">
    <property type="term" value="P:mRNA processing"/>
    <property type="evidence" value="ECO:0007669"/>
    <property type="project" value="UniProtKB-KW"/>
</dbReference>
<dbReference type="GO" id="GO:0005524">
    <property type="term" value="F:ATP binding"/>
    <property type="evidence" value="ECO:0007669"/>
    <property type="project" value="UniProtKB-KW"/>
</dbReference>
<dbReference type="InterPro" id="IPR011068">
    <property type="entry name" value="NuclTrfase_I-like_C"/>
</dbReference>
<dbReference type="FunFam" id="1.10.1410.10:FF:000001">
    <property type="entry name" value="Putative poly(A) polymerase gamma"/>
    <property type="match status" value="1"/>
</dbReference>
<dbReference type="GO" id="GO:0005634">
    <property type="term" value="C:nucleus"/>
    <property type="evidence" value="ECO:0007669"/>
    <property type="project" value="UniProtKB-SubCell"/>
</dbReference>
<gene>
    <name evidence="18" type="ORF">CTI12_AA175710</name>
</gene>
<evidence type="ECO:0000313" key="19">
    <source>
        <dbReference type="Proteomes" id="UP000245207"/>
    </source>
</evidence>
<evidence type="ECO:0000256" key="2">
    <source>
        <dbReference type="ARBA" id="ARBA00001946"/>
    </source>
</evidence>
<dbReference type="Proteomes" id="UP000245207">
    <property type="component" value="Unassembled WGS sequence"/>
</dbReference>
<dbReference type="Gene3D" id="3.30.70.590">
    <property type="entry name" value="Poly(A) polymerase predicted RNA binding domain"/>
    <property type="match status" value="1"/>
</dbReference>
<evidence type="ECO:0000256" key="4">
    <source>
        <dbReference type="ARBA" id="ARBA00010912"/>
    </source>
</evidence>
<keyword evidence="8" id="KW-0479">Metal-binding</keyword>
<dbReference type="InterPro" id="IPR048840">
    <property type="entry name" value="PolA_pol_NTPase"/>
</dbReference>
<organism evidence="18 19">
    <name type="scientific">Artemisia annua</name>
    <name type="common">Sweet wormwood</name>
    <dbReference type="NCBI Taxonomy" id="35608"/>
    <lineage>
        <taxon>Eukaryota</taxon>
        <taxon>Viridiplantae</taxon>
        <taxon>Streptophyta</taxon>
        <taxon>Embryophyta</taxon>
        <taxon>Tracheophyta</taxon>
        <taxon>Spermatophyta</taxon>
        <taxon>Magnoliopsida</taxon>
        <taxon>eudicotyledons</taxon>
        <taxon>Gunneridae</taxon>
        <taxon>Pentapetalae</taxon>
        <taxon>asterids</taxon>
        <taxon>campanulids</taxon>
        <taxon>Asterales</taxon>
        <taxon>Asteraceae</taxon>
        <taxon>Asteroideae</taxon>
        <taxon>Anthemideae</taxon>
        <taxon>Artemisiinae</taxon>
        <taxon>Artemisia</taxon>
    </lineage>
</organism>
<evidence type="ECO:0000256" key="7">
    <source>
        <dbReference type="ARBA" id="ARBA00022679"/>
    </source>
</evidence>
<evidence type="ECO:0000256" key="14">
    <source>
        <dbReference type="SAM" id="MobiDB-lite"/>
    </source>
</evidence>
<dbReference type="OrthoDB" id="412748at2759"/>
<comment type="similarity">
    <text evidence="4">Belongs to the poly(A) polymerase family.</text>
</comment>
<keyword evidence="7 18" id="KW-0808">Transferase</keyword>
<comment type="cofactor">
    <cofactor evidence="2">
        <name>Mg(2+)</name>
        <dbReference type="ChEBI" id="CHEBI:18420"/>
    </cofactor>
</comment>
<sequence length="755" mass="85012">MASQRLGITDPISLGGPSEFDVIKTNELEKSHEEAISREEVLGRLDQIVKTWVKRVSRARGLNEQLVQEANAKIFTFGSYRLGSHEEAISREEVLGRLDQIVKTWVKRVSRARGLNEQLVQEANAKIFTFGSYRLGVHGPGADIDTLCVGPRHADRDEDFFGELKRMLIAMPDVTDMHPVPDAHVPVMKFKLNGVSVDLLYAKLSLLVIPEDLDISQDSILQNADEKTVRSLNGCRVTDQILRLVPNIQSFRTTLRCMRFWAKRRGVYSNVAGFLGGINWALLVARICQLYPNALPNMLVSRFFRVYTQWRWPNPVMLCAIEEGSLGLQIWDPRKYPRDRFHLMPIITPAYPSMNSSYNVSSSTLKIMTEEFKRGHDICEAMVLNNGSWLELFEPYRFFEAYKNYLQIDIAAENDDDMMNWKGWVESRIRYLILKIEKATSQMLQCHPHPCDFSDKSKPFHCSYFIGLQRKEGVPVSGANKFDIRVTVDEFKANVGSYLSWKPGMEINVTHIRRRDIPAFVFPGGIRPTRAARVSVELRRAAEHSAASSITVDEGTSVDVNVVDRPDDDTTKRKREDDDVFTKVTAPKLIKIENKGFGVGGPQTAPSMNINVIDQVETSGVKTEISDQHNEDINGSLTSKEAEKLAIEKLMSGPYESFQSSPPELEELEELDNSTSRDKSFKGNDTEFLTNKELANSVTASNNIGTSFSVPLNGSLEELEAPELDVPLPRATHAQKKPVIRFSFTSLAKATGNST</sequence>
<evidence type="ECO:0000256" key="11">
    <source>
        <dbReference type="ARBA" id="ARBA00022842"/>
    </source>
</evidence>
<dbReference type="AlphaFoldDB" id="A0A2U1NM99"/>
<feature type="compositionally biased region" description="Basic and acidic residues" evidence="14">
    <location>
        <begin position="675"/>
        <end position="684"/>
    </location>
</feature>
<accession>A0A2U1NM99</accession>
<dbReference type="GO" id="GO:0003723">
    <property type="term" value="F:RNA binding"/>
    <property type="evidence" value="ECO:0007669"/>
    <property type="project" value="InterPro"/>
</dbReference>
<dbReference type="FunFam" id="3.30.460.10:FF:000002">
    <property type="entry name" value="Poly(A) polymerase alpha, putative"/>
    <property type="match status" value="1"/>
</dbReference>
<dbReference type="SUPFAM" id="SSF81631">
    <property type="entry name" value="PAP/OAS1 substrate-binding domain"/>
    <property type="match status" value="1"/>
</dbReference>
<keyword evidence="19" id="KW-1185">Reference proteome</keyword>
<dbReference type="EMBL" id="PKPP01002543">
    <property type="protein sequence ID" value="PWA74588.1"/>
    <property type="molecule type" value="Genomic_DNA"/>
</dbReference>
<keyword evidence="12" id="KW-0539">Nucleus</keyword>
<dbReference type="GO" id="GO:0031123">
    <property type="term" value="P:RNA 3'-end processing"/>
    <property type="evidence" value="ECO:0007669"/>
    <property type="project" value="InterPro"/>
</dbReference>
<evidence type="ECO:0000313" key="18">
    <source>
        <dbReference type="EMBL" id="PWA74588.1"/>
    </source>
</evidence>
<feature type="domain" description="Poly(A) polymerase RNA-binding" evidence="15">
    <location>
        <begin position="398"/>
        <end position="456"/>
    </location>
</feature>
<dbReference type="InterPro" id="IPR007010">
    <property type="entry name" value="PolA_pol_RNA-bd_dom"/>
</dbReference>
<evidence type="ECO:0000256" key="3">
    <source>
        <dbReference type="ARBA" id="ARBA00004123"/>
    </source>
</evidence>
<evidence type="ECO:0000259" key="15">
    <source>
        <dbReference type="Pfam" id="PF04926"/>
    </source>
</evidence>
<comment type="catalytic activity">
    <reaction evidence="13">
        <text>RNA(n) + ATP = RNA(n)-3'-adenine ribonucleotide + diphosphate</text>
        <dbReference type="Rhea" id="RHEA:11332"/>
        <dbReference type="Rhea" id="RHEA-COMP:14527"/>
        <dbReference type="Rhea" id="RHEA-COMP:17347"/>
        <dbReference type="ChEBI" id="CHEBI:30616"/>
        <dbReference type="ChEBI" id="CHEBI:33019"/>
        <dbReference type="ChEBI" id="CHEBI:140395"/>
        <dbReference type="ChEBI" id="CHEBI:173115"/>
        <dbReference type="EC" id="2.7.7.19"/>
    </reaction>
</comment>
<dbReference type="CDD" id="cd05402">
    <property type="entry name" value="NT_PAP_TUTase"/>
    <property type="match status" value="1"/>
</dbReference>
<comment type="caution">
    <text evidence="18">The sequence shown here is derived from an EMBL/GenBank/DDBJ whole genome shotgun (WGS) entry which is preliminary data.</text>
</comment>
<dbReference type="InterPro" id="IPR007012">
    <property type="entry name" value="PolA_pol_cen_dom"/>
</dbReference>
<evidence type="ECO:0000256" key="5">
    <source>
        <dbReference type="ARBA" id="ARBA00012388"/>
    </source>
</evidence>
<dbReference type="Gene3D" id="3.30.460.10">
    <property type="entry name" value="Beta Polymerase, domain 2"/>
    <property type="match status" value="2"/>
</dbReference>
<keyword evidence="10" id="KW-0067">ATP-binding</keyword>
<dbReference type="SUPFAM" id="SSF55003">
    <property type="entry name" value="PAP/Archaeal CCA-adding enzyme, C-terminal domain"/>
    <property type="match status" value="1"/>
</dbReference>
<dbReference type="PANTHER" id="PTHR10682">
    <property type="entry name" value="POLY A POLYMERASE"/>
    <property type="match status" value="1"/>
</dbReference>
<dbReference type="GO" id="GO:0046872">
    <property type="term" value="F:metal ion binding"/>
    <property type="evidence" value="ECO:0007669"/>
    <property type="project" value="UniProtKB-KW"/>
</dbReference>
<keyword evidence="6" id="KW-0507">mRNA processing</keyword>
<proteinExistence type="inferred from homology"/>
<dbReference type="InterPro" id="IPR043519">
    <property type="entry name" value="NT_sf"/>
</dbReference>
<evidence type="ECO:0000256" key="8">
    <source>
        <dbReference type="ARBA" id="ARBA00022723"/>
    </source>
</evidence>
<evidence type="ECO:0000259" key="16">
    <source>
        <dbReference type="Pfam" id="PF04928"/>
    </source>
</evidence>
<comment type="cofactor">
    <cofactor evidence="1">
        <name>Mn(2+)</name>
        <dbReference type="ChEBI" id="CHEBI:29035"/>
    </cofactor>
</comment>
<keyword evidence="11" id="KW-0460">Magnesium</keyword>
<dbReference type="EC" id="2.7.7.19" evidence="5"/>
<protein>
    <recommendedName>
        <fullName evidence="5">polynucleotide adenylyltransferase</fullName>
        <ecNumber evidence="5">2.7.7.19</ecNumber>
    </recommendedName>
</protein>
<dbReference type="FunFam" id="3.30.70.590:FF:000002">
    <property type="entry name" value="Nuclear poly(A) polymerase 4"/>
    <property type="match status" value="1"/>
</dbReference>
<comment type="subcellular location">
    <subcellularLocation>
        <location evidence="3">Nucleus</location>
    </subcellularLocation>
</comment>
<feature type="domain" description="Poly(A) polymerase central" evidence="16">
    <location>
        <begin position="250"/>
        <end position="394"/>
    </location>
</feature>
<dbReference type="Pfam" id="PF20750">
    <property type="entry name" value="PAP_NTPase"/>
    <property type="match status" value="1"/>
</dbReference>
<reference evidence="18 19" key="1">
    <citation type="journal article" date="2018" name="Mol. Plant">
        <title>The genome of Artemisia annua provides insight into the evolution of Asteraceae family and artemisinin biosynthesis.</title>
        <authorList>
            <person name="Shen Q."/>
            <person name="Zhang L."/>
            <person name="Liao Z."/>
            <person name="Wang S."/>
            <person name="Yan T."/>
            <person name="Shi P."/>
            <person name="Liu M."/>
            <person name="Fu X."/>
            <person name="Pan Q."/>
            <person name="Wang Y."/>
            <person name="Lv Z."/>
            <person name="Lu X."/>
            <person name="Zhang F."/>
            <person name="Jiang W."/>
            <person name="Ma Y."/>
            <person name="Chen M."/>
            <person name="Hao X."/>
            <person name="Li L."/>
            <person name="Tang Y."/>
            <person name="Lv G."/>
            <person name="Zhou Y."/>
            <person name="Sun X."/>
            <person name="Brodelius P.E."/>
            <person name="Rose J.K.C."/>
            <person name="Tang K."/>
        </authorList>
    </citation>
    <scope>NUCLEOTIDE SEQUENCE [LARGE SCALE GENOMIC DNA]</scope>
    <source>
        <strain evidence="19">cv. Huhao1</strain>
        <tissue evidence="18">Leaf</tissue>
    </source>
</reference>
<evidence type="ECO:0000256" key="12">
    <source>
        <dbReference type="ARBA" id="ARBA00023242"/>
    </source>
</evidence>
<evidence type="ECO:0000256" key="6">
    <source>
        <dbReference type="ARBA" id="ARBA00022664"/>
    </source>
</evidence>
<dbReference type="Gene3D" id="1.10.1410.10">
    <property type="match status" value="1"/>
</dbReference>
<evidence type="ECO:0000256" key="13">
    <source>
        <dbReference type="ARBA" id="ARBA00048830"/>
    </source>
</evidence>
<keyword evidence="9" id="KW-0547">Nucleotide-binding</keyword>
<dbReference type="STRING" id="35608.A0A2U1NM99"/>
<dbReference type="PANTHER" id="PTHR10682:SF10">
    <property type="entry name" value="POLYNUCLEOTIDE ADENYLYLTRANSFERASE"/>
    <property type="match status" value="1"/>
</dbReference>
<dbReference type="Pfam" id="PF04926">
    <property type="entry name" value="PAP_RNA-bind"/>
    <property type="match status" value="1"/>
</dbReference>
<evidence type="ECO:0000256" key="10">
    <source>
        <dbReference type="ARBA" id="ARBA00022840"/>
    </source>
</evidence>
<feature type="domain" description="Poly(A) polymerase nucleotidyltransferase" evidence="17">
    <location>
        <begin position="84"/>
        <end position="245"/>
    </location>
</feature>
<name>A0A2U1NM99_ARTAN</name>
<evidence type="ECO:0000259" key="17">
    <source>
        <dbReference type="Pfam" id="PF20750"/>
    </source>
</evidence>
<evidence type="ECO:0000256" key="9">
    <source>
        <dbReference type="ARBA" id="ARBA00022741"/>
    </source>
</evidence>
<dbReference type="GO" id="GO:1990817">
    <property type="term" value="F:poly(A) RNA polymerase activity"/>
    <property type="evidence" value="ECO:0007669"/>
    <property type="project" value="UniProtKB-EC"/>
</dbReference>
<feature type="region of interest" description="Disordered" evidence="14">
    <location>
        <begin position="654"/>
        <end position="684"/>
    </location>
</feature>
<dbReference type="Pfam" id="PF04928">
    <property type="entry name" value="PAP_central"/>
    <property type="match status" value="1"/>
</dbReference>
<evidence type="ECO:0000256" key="1">
    <source>
        <dbReference type="ARBA" id="ARBA00001936"/>
    </source>
</evidence>